<dbReference type="PANTHER" id="PTHR45912">
    <property type="entry name" value="CILIA- AND FLAGELLA-ASSOCIATED PROTEIN 47"/>
    <property type="match status" value="1"/>
</dbReference>
<feature type="non-terminal residue" evidence="2">
    <location>
        <position position="436"/>
    </location>
</feature>
<feature type="compositionally biased region" description="Low complexity" evidence="1">
    <location>
        <begin position="317"/>
        <end position="332"/>
    </location>
</feature>
<dbReference type="Proteomes" id="UP000324800">
    <property type="component" value="Unassembled WGS sequence"/>
</dbReference>
<dbReference type="EMBL" id="SNRW01000258">
    <property type="protein sequence ID" value="KAA6402294.1"/>
    <property type="molecule type" value="Genomic_DNA"/>
</dbReference>
<dbReference type="OrthoDB" id="10060824at2759"/>
<feature type="compositionally biased region" description="Polar residues" evidence="1">
    <location>
        <begin position="1"/>
        <end position="14"/>
    </location>
</feature>
<proteinExistence type="predicted"/>
<name>A0A5J4X4X3_9EUKA</name>
<dbReference type="GO" id="GO:0005929">
    <property type="term" value="C:cilium"/>
    <property type="evidence" value="ECO:0007669"/>
    <property type="project" value="TreeGrafter"/>
</dbReference>
<organism evidence="2 3">
    <name type="scientific">Streblomastix strix</name>
    <dbReference type="NCBI Taxonomy" id="222440"/>
    <lineage>
        <taxon>Eukaryota</taxon>
        <taxon>Metamonada</taxon>
        <taxon>Preaxostyla</taxon>
        <taxon>Oxymonadida</taxon>
        <taxon>Streblomastigidae</taxon>
        <taxon>Streblomastix</taxon>
    </lineage>
</organism>
<gene>
    <name evidence="2" type="ORF">EZS28_002187</name>
</gene>
<evidence type="ECO:0000313" key="3">
    <source>
        <dbReference type="Proteomes" id="UP000324800"/>
    </source>
</evidence>
<feature type="region of interest" description="Disordered" evidence="1">
    <location>
        <begin position="267"/>
        <end position="340"/>
    </location>
</feature>
<sequence length="436" mass="47754">MQSKLPSSNGSRASTPTGGNNPPQIPNQGSNQNSPQQLSQQNTLQQSASNPQIGTLKRPSLMNTQSAQQQLQQQLLQEQQAAAAAAQLLLQQQNIPSGLNVADCVEFCPFRLNTTQINLNAGSSGTIQVRFTPISLGIQKGILLFIDPEQGEFAIEIEGIGTVPPTLDNFSVSSMADSNYSFELGLPTRNRFLEALRNENPALDRAISNTVIPSQTQMLLQQQSGYQIQSQGLQLSANTTTDPMYYKVECISPYFIVTKDFTITPDLSSQSDQNKKLNQTPQQSPQMQNPLSDKYKSQNQASNQLKSKLPTGGQGTGRDNQNNQNQQPLNSGLYNGTPGTTRFPITFSPRGPGEYNARILLRSAIDLRIYEIGGVALQPRLKGSLEISTPARKSINQEIPIANNIIQEWSIRVQMRNQSKNSGTPGQIDCVFKHPT</sequence>
<dbReference type="GO" id="GO:0060271">
    <property type="term" value="P:cilium assembly"/>
    <property type="evidence" value="ECO:0007669"/>
    <property type="project" value="TreeGrafter"/>
</dbReference>
<accession>A0A5J4X4X3</accession>
<feature type="compositionally biased region" description="Polar residues" evidence="1">
    <location>
        <begin position="267"/>
        <end position="306"/>
    </location>
</feature>
<comment type="caution">
    <text evidence="2">The sequence shown here is derived from an EMBL/GenBank/DDBJ whole genome shotgun (WGS) entry which is preliminary data.</text>
</comment>
<protein>
    <submittedName>
        <fullName evidence="2">Uncharacterized protein</fullName>
    </submittedName>
</protein>
<dbReference type="PANTHER" id="PTHR45912:SF3">
    <property type="entry name" value="CILIA- AND FLAGELLA-ASSOCIATED PROTEIN 47"/>
    <property type="match status" value="1"/>
</dbReference>
<reference evidence="2 3" key="1">
    <citation type="submission" date="2019-03" db="EMBL/GenBank/DDBJ databases">
        <title>Single cell metagenomics reveals metabolic interactions within the superorganism composed of flagellate Streblomastix strix and complex community of Bacteroidetes bacteria on its surface.</title>
        <authorList>
            <person name="Treitli S.C."/>
            <person name="Kolisko M."/>
            <person name="Husnik F."/>
            <person name="Keeling P."/>
            <person name="Hampl V."/>
        </authorList>
    </citation>
    <scope>NUCLEOTIDE SEQUENCE [LARGE SCALE GENOMIC DNA]</scope>
    <source>
        <strain evidence="2">ST1C</strain>
    </source>
</reference>
<dbReference type="AlphaFoldDB" id="A0A5J4X4X3"/>
<feature type="region of interest" description="Disordered" evidence="1">
    <location>
        <begin position="1"/>
        <end position="57"/>
    </location>
</feature>
<evidence type="ECO:0000313" key="2">
    <source>
        <dbReference type="EMBL" id="KAA6402294.1"/>
    </source>
</evidence>
<feature type="compositionally biased region" description="Low complexity" evidence="1">
    <location>
        <begin position="15"/>
        <end position="50"/>
    </location>
</feature>
<evidence type="ECO:0000256" key="1">
    <source>
        <dbReference type="SAM" id="MobiDB-lite"/>
    </source>
</evidence>